<dbReference type="Proteomes" id="UP000467840">
    <property type="component" value="Chromosome 14"/>
</dbReference>
<evidence type="ECO:0000313" key="2">
    <source>
        <dbReference type="EMBL" id="KAF2312200.1"/>
    </source>
</evidence>
<evidence type="ECO:0000259" key="1">
    <source>
        <dbReference type="Pfam" id="PF24358"/>
    </source>
</evidence>
<protein>
    <recommendedName>
        <fullName evidence="1">ABCC10-like N-terminal domain-containing protein</fullName>
    </recommendedName>
</protein>
<dbReference type="AlphaFoldDB" id="A0A6A6MET5"/>
<proteinExistence type="predicted"/>
<sequence length="173" mass="19597">MDFRREVEENLYCLTLERMVTSVVSGDHMDFCKGISIKGALDVLSFPGAILLLFCVYKGCKEEETDESEPGFYAPLTGDEASGISKTDFVVPVTLFAKASFFSSMSFWWLNPLMKKGREKTLVDEDIPKLRETDRAESCYLLFLEQLNKQKQAEPSLNPHSCGQSYYATGKRF</sequence>
<dbReference type="Pfam" id="PF24358">
    <property type="entry name" value="ABCC10_N"/>
    <property type="match status" value="1"/>
</dbReference>
<dbReference type="EMBL" id="JAAGAX010000006">
    <property type="protein sequence ID" value="KAF2312200.1"/>
    <property type="molecule type" value="Genomic_DNA"/>
</dbReference>
<keyword evidence="3" id="KW-1185">Reference proteome</keyword>
<accession>A0A6A6MET5</accession>
<gene>
    <name evidence="2" type="ORF">GH714_028449</name>
</gene>
<evidence type="ECO:0000313" key="3">
    <source>
        <dbReference type="Proteomes" id="UP000467840"/>
    </source>
</evidence>
<reference evidence="2 3" key="1">
    <citation type="journal article" date="2020" name="Mol. Plant">
        <title>The Chromosome-Based Rubber Tree Genome Provides New Insights into Spurge Genome Evolution and Rubber Biosynthesis.</title>
        <authorList>
            <person name="Liu J."/>
            <person name="Shi C."/>
            <person name="Shi C.C."/>
            <person name="Li W."/>
            <person name="Zhang Q.J."/>
            <person name="Zhang Y."/>
            <person name="Li K."/>
            <person name="Lu H.F."/>
            <person name="Shi C."/>
            <person name="Zhu S.T."/>
            <person name="Xiao Z.Y."/>
            <person name="Nan H."/>
            <person name="Yue Y."/>
            <person name="Zhu X.G."/>
            <person name="Wu Y."/>
            <person name="Hong X.N."/>
            <person name="Fan G.Y."/>
            <person name="Tong Y."/>
            <person name="Zhang D."/>
            <person name="Mao C.L."/>
            <person name="Liu Y.L."/>
            <person name="Hao S.J."/>
            <person name="Liu W.Q."/>
            <person name="Lv M.Q."/>
            <person name="Zhang H.B."/>
            <person name="Liu Y."/>
            <person name="Hu-Tang G.R."/>
            <person name="Wang J.P."/>
            <person name="Wang J.H."/>
            <person name="Sun Y.H."/>
            <person name="Ni S.B."/>
            <person name="Chen W.B."/>
            <person name="Zhang X.C."/>
            <person name="Jiao Y.N."/>
            <person name="Eichler E.E."/>
            <person name="Li G.H."/>
            <person name="Liu X."/>
            <person name="Gao L.Z."/>
        </authorList>
    </citation>
    <scope>NUCLEOTIDE SEQUENCE [LARGE SCALE GENOMIC DNA]</scope>
    <source>
        <strain evidence="3">cv. GT1</strain>
        <tissue evidence="2">Leaf</tissue>
    </source>
</reference>
<feature type="domain" description="ABCC10-like N-terminal" evidence="1">
    <location>
        <begin position="32"/>
        <end position="61"/>
    </location>
</feature>
<comment type="caution">
    <text evidence="2">The sequence shown here is derived from an EMBL/GenBank/DDBJ whole genome shotgun (WGS) entry which is preliminary data.</text>
</comment>
<name>A0A6A6MET5_HEVBR</name>
<organism evidence="2 3">
    <name type="scientific">Hevea brasiliensis</name>
    <name type="common">Para rubber tree</name>
    <name type="synonym">Siphonia brasiliensis</name>
    <dbReference type="NCBI Taxonomy" id="3981"/>
    <lineage>
        <taxon>Eukaryota</taxon>
        <taxon>Viridiplantae</taxon>
        <taxon>Streptophyta</taxon>
        <taxon>Embryophyta</taxon>
        <taxon>Tracheophyta</taxon>
        <taxon>Spermatophyta</taxon>
        <taxon>Magnoliopsida</taxon>
        <taxon>eudicotyledons</taxon>
        <taxon>Gunneridae</taxon>
        <taxon>Pentapetalae</taxon>
        <taxon>rosids</taxon>
        <taxon>fabids</taxon>
        <taxon>Malpighiales</taxon>
        <taxon>Euphorbiaceae</taxon>
        <taxon>Crotonoideae</taxon>
        <taxon>Micrandreae</taxon>
        <taxon>Hevea</taxon>
    </lineage>
</organism>
<dbReference type="InterPro" id="IPR056228">
    <property type="entry name" value="ABCC10-like_N"/>
</dbReference>